<dbReference type="EMBL" id="CM055095">
    <property type="protein sequence ID" value="KAJ7560253.1"/>
    <property type="molecule type" value="Genomic_DNA"/>
</dbReference>
<reference evidence="2" key="1">
    <citation type="journal article" date="2024" name="Proc. Natl. Acad. Sci. U.S.A.">
        <title>Extraordinary preservation of gene collinearity over three hundred million years revealed in homosporous lycophytes.</title>
        <authorList>
            <person name="Li C."/>
            <person name="Wickell D."/>
            <person name="Kuo L.Y."/>
            <person name="Chen X."/>
            <person name="Nie B."/>
            <person name="Liao X."/>
            <person name="Peng D."/>
            <person name="Ji J."/>
            <person name="Jenkins J."/>
            <person name="Williams M."/>
            <person name="Shu S."/>
            <person name="Plott C."/>
            <person name="Barry K."/>
            <person name="Rajasekar S."/>
            <person name="Grimwood J."/>
            <person name="Han X."/>
            <person name="Sun S."/>
            <person name="Hou Z."/>
            <person name="He W."/>
            <person name="Dai G."/>
            <person name="Sun C."/>
            <person name="Schmutz J."/>
            <person name="Leebens-Mack J.H."/>
            <person name="Li F.W."/>
            <person name="Wang L."/>
        </authorList>
    </citation>
    <scope>NUCLEOTIDE SEQUENCE [LARGE SCALE GENOMIC DNA]</scope>
    <source>
        <strain evidence="2">cv. PW_Plant_1</strain>
    </source>
</reference>
<accession>A0ACC2E193</accession>
<keyword evidence="2" id="KW-1185">Reference proteome</keyword>
<comment type="caution">
    <text evidence="1">The sequence shown here is derived from an EMBL/GenBank/DDBJ whole genome shotgun (WGS) entry which is preliminary data.</text>
</comment>
<evidence type="ECO:0000313" key="2">
    <source>
        <dbReference type="Proteomes" id="UP001162992"/>
    </source>
</evidence>
<proteinExistence type="predicted"/>
<protein>
    <submittedName>
        <fullName evidence="1">Uncharacterized protein</fullName>
    </submittedName>
</protein>
<evidence type="ECO:0000313" key="1">
    <source>
        <dbReference type="EMBL" id="KAJ7560253.1"/>
    </source>
</evidence>
<name>A0ACC2E193_DIPCM</name>
<dbReference type="Proteomes" id="UP001162992">
    <property type="component" value="Chromosome 4"/>
</dbReference>
<sequence length="176" mass="19941">MNQLFLLIRRYQSGRWSRPRNSETSESFSGEEFFNSRSKIWLLVGDQMLENLQVKPRKMSVVSPKHFMCFVFATVLVSTCRAGRLMTAFSESTLGGVSTKPDTSTELGDVAMKTNITLTNPTFQVTTELKKPLNKLDAVESHEAFDCNDKSLECSRGLEIRELGDHVDYVYAEVKN</sequence>
<gene>
    <name evidence="1" type="ORF">O6H91_04G120200</name>
</gene>
<organism evidence="1 2">
    <name type="scientific">Diphasiastrum complanatum</name>
    <name type="common">Issler's clubmoss</name>
    <name type="synonym">Lycopodium complanatum</name>
    <dbReference type="NCBI Taxonomy" id="34168"/>
    <lineage>
        <taxon>Eukaryota</taxon>
        <taxon>Viridiplantae</taxon>
        <taxon>Streptophyta</taxon>
        <taxon>Embryophyta</taxon>
        <taxon>Tracheophyta</taxon>
        <taxon>Lycopodiopsida</taxon>
        <taxon>Lycopodiales</taxon>
        <taxon>Lycopodiaceae</taxon>
        <taxon>Lycopodioideae</taxon>
        <taxon>Diphasiastrum</taxon>
    </lineage>
</organism>